<dbReference type="PRINTS" id="PR00471">
    <property type="entry name" value="ACETATEKNASE"/>
</dbReference>
<evidence type="ECO:0000256" key="6">
    <source>
        <dbReference type="ARBA" id="ARBA00022840"/>
    </source>
</evidence>
<feature type="site" description="Transition state stabilizer" evidence="7">
    <location>
        <position position="177"/>
    </location>
</feature>
<dbReference type="PROSITE" id="PS01075">
    <property type="entry name" value="ACETATE_KINASE_1"/>
    <property type="match status" value="1"/>
</dbReference>
<keyword evidence="5 7" id="KW-0418">Kinase</keyword>
<dbReference type="Pfam" id="PF00871">
    <property type="entry name" value="Acetate_kinase"/>
    <property type="match status" value="1"/>
</dbReference>
<proteinExistence type="inferred from homology"/>
<feature type="binding site" evidence="7">
    <location>
        <begin position="326"/>
        <end position="330"/>
    </location>
    <ligand>
        <name>ATP</name>
        <dbReference type="ChEBI" id="CHEBI:30616"/>
    </ligand>
</feature>
<dbReference type="EMBL" id="JACAOD020000006">
    <property type="protein sequence ID" value="MBP5835916.1"/>
    <property type="molecule type" value="Genomic_DNA"/>
</dbReference>
<dbReference type="PIRSF" id="PIRSF000722">
    <property type="entry name" value="Acetate_prop_kin"/>
    <property type="match status" value="1"/>
</dbReference>
<keyword evidence="10" id="KW-1185">Reference proteome</keyword>
<keyword evidence="2 7" id="KW-0808">Transferase</keyword>
<dbReference type="PANTHER" id="PTHR21060">
    <property type="entry name" value="ACETATE KINASE"/>
    <property type="match status" value="1"/>
</dbReference>
<keyword evidence="6 7" id="KW-0067">ATP-binding</keyword>
<evidence type="ECO:0000256" key="1">
    <source>
        <dbReference type="ARBA" id="ARBA00008748"/>
    </source>
</evidence>
<feature type="binding site" evidence="7">
    <location>
        <begin position="203"/>
        <end position="207"/>
    </location>
    <ligand>
        <name>ATP</name>
        <dbReference type="ChEBI" id="CHEBI:30616"/>
    </ligand>
</feature>
<feature type="site" description="Transition state stabilizer" evidence="7">
    <location>
        <position position="236"/>
    </location>
</feature>
<keyword evidence="4 7" id="KW-0547">Nucleotide-binding</keyword>
<keyword evidence="7" id="KW-0460">Magnesium</keyword>
<dbReference type="HAMAP" id="MF_00020">
    <property type="entry name" value="Acetate_kinase"/>
    <property type="match status" value="1"/>
</dbReference>
<evidence type="ECO:0000256" key="5">
    <source>
        <dbReference type="ARBA" id="ARBA00022777"/>
    </source>
</evidence>
<dbReference type="InterPro" id="IPR023865">
    <property type="entry name" value="Aliphatic_acid_kinase_CS"/>
</dbReference>
<evidence type="ECO:0000256" key="8">
    <source>
        <dbReference type="RuleBase" id="RU003835"/>
    </source>
</evidence>
<dbReference type="InterPro" id="IPR000890">
    <property type="entry name" value="Aliphatic_acid_kin_short-chain"/>
</dbReference>
<evidence type="ECO:0000256" key="3">
    <source>
        <dbReference type="ARBA" id="ARBA00022723"/>
    </source>
</evidence>
<dbReference type="NCBIfam" id="TIGR00016">
    <property type="entry name" value="ackA"/>
    <property type="match status" value="1"/>
</dbReference>
<dbReference type="GO" id="GO:0016301">
    <property type="term" value="F:kinase activity"/>
    <property type="evidence" value="ECO:0007669"/>
    <property type="project" value="UniProtKB-KW"/>
</dbReference>
<evidence type="ECO:0000256" key="7">
    <source>
        <dbReference type="HAMAP-Rule" id="MF_00020"/>
    </source>
</evidence>
<protein>
    <recommendedName>
        <fullName evidence="7">Acetate kinase</fullName>
        <ecNumber evidence="7">2.7.2.1</ecNumber>
    </recommendedName>
    <alternativeName>
        <fullName evidence="7">Acetokinase</fullName>
    </alternativeName>
</protein>
<name>A0ABS5CY70_9MOLU</name>
<dbReference type="SUPFAM" id="SSF53067">
    <property type="entry name" value="Actin-like ATPase domain"/>
    <property type="match status" value="2"/>
</dbReference>
<sequence length="407" mass="44919">MKIMSVNSGSSSLKFQLLEMPEEQVIVLGVIEKIGSTNASLTIKTNIHKETQKLPIPDHQKAVELLLNILIQKKIISQLEEIEGVGHRIVQGGELFTDATILTDKTIAQVESLNDLAPLHNPSNVISIKAFKKVLPQVLQVGVFDTTFHQTIPAVNFLYATPYYWYQKYQVRKYGAHGTSYKYVTAKMQSILGKKDAKIIICHVGNGVSLCAVNAGKSLDTSMGFTPLEGVPMGTRSGNIDPAVIKFIADKENKSIDDIIDDLNKKSGYLGVSGISNDSRDILAEIQKGNPQARLSHDIQVKRIVDYIASYYVLLKGIDALVFTAGIGENSVFFRSEVINRLEVLGIKLDEEKNKIQGKETLITTPASLIKVFVIPTNEELAIAQDVLRLQKSLNNDKKSDDCPYCC</sequence>
<dbReference type="RefSeq" id="WP_203552180.1">
    <property type="nucleotide sequence ID" value="NZ_JACAOD020000006.1"/>
</dbReference>
<comment type="cofactor">
    <cofactor evidence="7">
        <name>Mg(2+)</name>
        <dbReference type="ChEBI" id="CHEBI:18420"/>
    </cofactor>
    <cofactor evidence="7">
        <name>Mn(2+)</name>
        <dbReference type="ChEBI" id="CHEBI:29035"/>
    </cofactor>
    <text evidence="7">Mg(2+). Can also accept Mn(2+).</text>
</comment>
<comment type="similarity">
    <text evidence="1 7 8">Belongs to the acetokinase family.</text>
</comment>
<evidence type="ECO:0000256" key="4">
    <source>
        <dbReference type="ARBA" id="ARBA00022741"/>
    </source>
</evidence>
<dbReference type="Proteomes" id="UP001195571">
    <property type="component" value="Unassembled WGS sequence"/>
</dbReference>
<dbReference type="PANTHER" id="PTHR21060:SF15">
    <property type="entry name" value="ACETATE KINASE-RELATED"/>
    <property type="match status" value="1"/>
</dbReference>
<comment type="pathway">
    <text evidence="7">Metabolic intermediate biosynthesis; acetyl-CoA biosynthesis; acetyl-CoA from acetate: step 1/2.</text>
</comment>
<dbReference type="CDD" id="cd24010">
    <property type="entry name" value="ASKHA_NBD_AcK_PK"/>
    <property type="match status" value="1"/>
</dbReference>
<comment type="subcellular location">
    <subcellularLocation>
        <location evidence="7">Cytoplasm</location>
    </subcellularLocation>
</comment>
<comment type="caution">
    <text evidence="9">The sequence shown here is derived from an EMBL/GenBank/DDBJ whole genome shotgun (WGS) entry which is preliminary data.</text>
</comment>
<comment type="catalytic activity">
    <reaction evidence="7">
        <text>acetate + ATP = acetyl phosphate + ADP</text>
        <dbReference type="Rhea" id="RHEA:11352"/>
        <dbReference type="ChEBI" id="CHEBI:22191"/>
        <dbReference type="ChEBI" id="CHEBI:30089"/>
        <dbReference type="ChEBI" id="CHEBI:30616"/>
        <dbReference type="ChEBI" id="CHEBI:456216"/>
        <dbReference type="EC" id="2.7.2.1"/>
    </reaction>
</comment>
<dbReference type="Gene3D" id="3.30.420.40">
    <property type="match status" value="2"/>
</dbReference>
<keyword evidence="7" id="KW-0963">Cytoplasm</keyword>
<comment type="subunit">
    <text evidence="7">Homodimer.</text>
</comment>
<accession>A0ABS5CY70</accession>
<reference evidence="9" key="1">
    <citation type="submission" date="2021-04" db="EMBL/GenBank/DDBJ databases">
        <title>Genomic features of Candidatus Phytoplasma meliae isolate ChTYXIII (1SrXIII-G).</title>
        <authorList>
            <person name="Fernandez F.D."/>
            <person name="Conci L.R."/>
        </authorList>
    </citation>
    <scope>NUCLEOTIDE SEQUENCE [LARGE SCALE GENOMIC DNA]</scope>
    <source>
        <strain evidence="9">ChTYXIII-Mo</strain>
    </source>
</reference>
<feature type="binding site" evidence="7">
    <location>
        <position position="88"/>
    </location>
    <ligand>
        <name>substrate</name>
    </ligand>
</feature>
<organism evidence="9 10">
    <name type="scientific">Candidatus Phytoplasma meliae</name>
    <dbReference type="NCBI Taxonomy" id="1848402"/>
    <lineage>
        <taxon>Bacteria</taxon>
        <taxon>Bacillati</taxon>
        <taxon>Mycoplasmatota</taxon>
        <taxon>Mollicutes</taxon>
        <taxon>Acholeplasmatales</taxon>
        <taxon>Acholeplasmataceae</taxon>
        <taxon>Candidatus Phytoplasma</taxon>
        <taxon>16SrXIII (Mexican periwinkle virescence group)</taxon>
    </lineage>
</organism>
<dbReference type="InterPro" id="IPR043129">
    <property type="entry name" value="ATPase_NBD"/>
</dbReference>
<dbReference type="EC" id="2.7.2.1" evidence="7"/>
<evidence type="ECO:0000313" key="9">
    <source>
        <dbReference type="EMBL" id="MBP5835916.1"/>
    </source>
</evidence>
<comment type="function">
    <text evidence="7">Catalyzes the formation of acetyl phosphate from acetate and ATP. Can also catalyze the reverse reaction.</text>
</comment>
<feature type="binding site" evidence="7">
    <location>
        <begin position="278"/>
        <end position="280"/>
    </location>
    <ligand>
        <name>ATP</name>
        <dbReference type="ChEBI" id="CHEBI:30616"/>
    </ligand>
</feature>
<evidence type="ECO:0000313" key="10">
    <source>
        <dbReference type="Proteomes" id="UP001195571"/>
    </source>
</evidence>
<evidence type="ECO:0000256" key="2">
    <source>
        <dbReference type="ARBA" id="ARBA00022679"/>
    </source>
</evidence>
<feature type="active site" description="Proton donor/acceptor" evidence="7">
    <location>
        <position position="145"/>
    </location>
</feature>
<dbReference type="PROSITE" id="PS01076">
    <property type="entry name" value="ACETATE_KINASE_2"/>
    <property type="match status" value="1"/>
</dbReference>
<gene>
    <name evidence="7" type="primary">ackA</name>
    <name evidence="9" type="ORF">CHTY_001595</name>
</gene>
<feature type="binding site" evidence="7">
    <location>
        <position position="14"/>
    </location>
    <ligand>
        <name>ATP</name>
        <dbReference type="ChEBI" id="CHEBI:30616"/>
    </ligand>
</feature>
<keyword evidence="3 7" id="KW-0479">Metal-binding</keyword>
<dbReference type="InterPro" id="IPR004372">
    <property type="entry name" value="Ac/propionate_kinase"/>
</dbReference>
<feature type="binding site" evidence="7">
    <location>
        <position position="379"/>
    </location>
    <ligand>
        <name>Mg(2+)</name>
        <dbReference type="ChEBI" id="CHEBI:18420"/>
    </ligand>
</feature>
<feature type="binding site" evidence="7">
    <location>
        <position position="7"/>
    </location>
    <ligand>
        <name>Mg(2+)</name>
        <dbReference type="ChEBI" id="CHEBI:18420"/>
    </ligand>
</feature>